<organism evidence="28">
    <name type="scientific">Callorhinchus milii</name>
    <name type="common">Ghost shark</name>
    <dbReference type="NCBI Taxonomy" id="7868"/>
    <lineage>
        <taxon>Eukaryota</taxon>
        <taxon>Metazoa</taxon>
        <taxon>Chordata</taxon>
        <taxon>Craniata</taxon>
        <taxon>Vertebrata</taxon>
        <taxon>Chondrichthyes</taxon>
        <taxon>Holocephali</taxon>
        <taxon>Chimaeriformes</taxon>
        <taxon>Callorhinchidae</taxon>
        <taxon>Callorhinchus</taxon>
    </lineage>
</organism>
<comment type="subcellular location">
    <subcellularLocation>
        <location evidence="4">Cell junction</location>
        <location evidence="4">Adherens junction</location>
    </subcellularLocation>
    <subcellularLocation>
        <location evidence="2 22">Cell membrane</location>
        <topology evidence="2 22">Single-pass type I membrane protein</topology>
    </subcellularLocation>
    <subcellularLocation>
        <location evidence="3">Cytoplasm</location>
    </subcellularLocation>
    <subcellularLocation>
        <location evidence="1">Endosome</location>
    </subcellularLocation>
    <subcellularLocation>
        <location evidence="5">Golgi apparatus</location>
        <location evidence="5">trans-Golgi network</location>
    </subcellularLocation>
</comment>
<dbReference type="PROSITE" id="PS00232">
    <property type="entry name" value="CADHERIN_1"/>
    <property type="match status" value="2"/>
</dbReference>
<feature type="domain" description="Cadherin" evidence="27">
    <location>
        <begin position="258"/>
        <end position="369"/>
    </location>
</feature>
<dbReference type="SUPFAM" id="SSF49313">
    <property type="entry name" value="Cadherin-like"/>
    <property type="match status" value="6"/>
</dbReference>
<dbReference type="PRINTS" id="PR00205">
    <property type="entry name" value="CADHERIN"/>
</dbReference>
<dbReference type="GO" id="GO:0007043">
    <property type="term" value="P:cell-cell junction assembly"/>
    <property type="evidence" value="ECO:0007669"/>
    <property type="project" value="TreeGrafter"/>
</dbReference>
<keyword evidence="11" id="KW-0677">Repeat</keyword>
<name>V9K8P8_CALMI</name>
<evidence type="ECO:0000256" key="22">
    <source>
        <dbReference type="RuleBase" id="RU003318"/>
    </source>
</evidence>
<evidence type="ECO:0000256" key="15">
    <source>
        <dbReference type="ARBA" id="ARBA00022949"/>
    </source>
</evidence>
<dbReference type="InterPro" id="IPR014868">
    <property type="entry name" value="Cadherin_pro_dom"/>
</dbReference>
<dbReference type="Gene3D" id="4.10.900.10">
    <property type="entry name" value="TCF3-CBD (Catenin binding domain)"/>
    <property type="match status" value="1"/>
</dbReference>
<dbReference type="Pfam" id="PF01049">
    <property type="entry name" value="CADH_Y-type_LIR"/>
    <property type="match status" value="1"/>
</dbReference>
<evidence type="ECO:0000256" key="9">
    <source>
        <dbReference type="ARBA" id="ARBA00022723"/>
    </source>
</evidence>
<feature type="domain" description="Cadherin" evidence="27">
    <location>
        <begin position="387"/>
        <end position="481"/>
    </location>
</feature>
<dbReference type="SMART" id="SM00112">
    <property type="entry name" value="CA"/>
    <property type="match status" value="4"/>
</dbReference>
<feature type="domain" description="Cadherin" evidence="27">
    <location>
        <begin position="174"/>
        <end position="257"/>
    </location>
</feature>
<feature type="domain" description="Cadherin" evidence="27">
    <location>
        <begin position="604"/>
        <end position="692"/>
    </location>
</feature>
<evidence type="ECO:0000256" key="12">
    <source>
        <dbReference type="ARBA" id="ARBA00022753"/>
    </source>
</evidence>
<dbReference type="SMART" id="SM01055">
    <property type="entry name" value="Cadherin_pro"/>
    <property type="match status" value="1"/>
</dbReference>
<evidence type="ECO:0000256" key="24">
    <source>
        <dbReference type="SAM" id="MobiDB-lite"/>
    </source>
</evidence>
<keyword evidence="6" id="KW-1003">Cell membrane</keyword>
<evidence type="ECO:0000256" key="21">
    <source>
        <dbReference type="PROSITE-ProRule" id="PRU00043"/>
    </source>
</evidence>
<evidence type="ECO:0000256" key="3">
    <source>
        <dbReference type="ARBA" id="ARBA00004496"/>
    </source>
</evidence>
<evidence type="ECO:0000256" key="8">
    <source>
        <dbReference type="ARBA" id="ARBA00022692"/>
    </source>
</evidence>
<keyword evidence="12" id="KW-0967">Endosome</keyword>
<evidence type="ECO:0000256" key="5">
    <source>
        <dbReference type="ARBA" id="ARBA00004601"/>
    </source>
</evidence>
<feature type="chain" id="PRO_5004777572" description="Cadherin-1" evidence="26">
    <location>
        <begin position="21"/>
        <end position="874"/>
    </location>
</feature>
<dbReference type="GO" id="GO:0000902">
    <property type="term" value="P:cell morphogenesis"/>
    <property type="evidence" value="ECO:0007669"/>
    <property type="project" value="TreeGrafter"/>
</dbReference>
<reference evidence="28" key="1">
    <citation type="journal article" date="2014" name="Nature">
        <title>Elephant shark genome provides unique insights into gnathostome evolution.</title>
        <authorList>
            <consortium name="International Elephant Shark Genome Sequencing Consortium"/>
            <person name="Venkatesh B."/>
            <person name="Lee A.P."/>
            <person name="Ravi V."/>
            <person name="Maurya A.K."/>
            <person name="Lian M.M."/>
            <person name="Swann J.B."/>
            <person name="Ohta Y."/>
            <person name="Flajnik M.F."/>
            <person name="Sutoh Y."/>
            <person name="Kasahara M."/>
            <person name="Hoon S."/>
            <person name="Gangu V."/>
            <person name="Roy S.W."/>
            <person name="Irimia M."/>
            <person name="Korzh V."/>
            <person name="Kondrychyn I."/>
            <person name="Lim Z.W."/>
            <person name="Tay B.H."/>
            <person name="Tohari S."/>
            <person name="Kong K.W."/>
            <person name="Ho S."/>
            <person name="Lorente-Galdos B."/>
            <person name="Quilez J."/>
            <person name="Marques-Bonet T."/>
            <person name="Raney B.J."/>
            <person name="Ingham P.W."/>
            <person name="Tay A."/>
            <person name="Hillier L.W."/>
            <person name="Minx P."/>
            <person name="Boehm T."/>
            <person name="Wilson R.K."/>
            <person name="Brenner S."/>
            <person name="Warren W.C."/>
        </authorList>
    </citation>
    <scope>NUCLEOTIDE SEQUENCE</scope>
    <source>
        <tissue evidence="28">Kidney</tissue>
    </source>
</reference>
<dbReference type="FunFam" id="4.10.900.10:FF:000001">
    <property type="entry name" value="Cadherin 2"/>
    <property type="match status" value="1"/>
</dbReference>
<dbReference type="FunFam" id="2.60.40.60:FF:000031">
    <property type="entry name" value="Cadherin 3"/>
    <property type="match status" value="1"/>
</dbReference>
<dbReference type="InterPro" id="IPR000233">
    <property type="entry name" value="Cadherin_Y-type_LIR"/>
</dbReference>
<dbReference type="GO" id="GO:0016339">
    <property type="term" value="P:calcium-dependent cell-cell adhesion via plasma membrane cell adhesion molecules"/>
    <property type="evidence" value="ECO:0007669"/>
    <property type="project" value="TreeGrafter"/>
</dbReference>
<dbReference type="GO" id="GO:0005794">
    <property type="term" value="C:Golgi apparatus"/>
    <property type="evidence" value="ECO:0007669"/>
    <property type="project" value="UniProtKB-SubCell"/>
</dbReference>
<evidence type="ECO:0000256" key="1">
    <source>
        <dbReference type="ARBA" id="ARBA00004177"/>
    </source>
</evidence>
<accession>V9K8P8</accession>
<keyword evidence="18 25" id="KW-0472">Membrane</keyword>
<evidence type="ECO:0000313" key="28">
    <source>
        <dbReference type="EMBL" id="AFO93985.1"/>
    </source>
</evidence>
<dbReference type="GO" id="GO:0045296">
    <property type="term" value="F:cadherin binding"/>
    <property type="evidence" value="ECO:0007669"/>
    <property type="project" value="TreeGrafter"/>
</dbReference>
<dbReference type="CDD" id="cd11304">
    <property type="entry name" value="Cadherin_repeat"/>
    <property type="match status" value="3"/>
</dbReference>
<evidence type="ECO:0000256" key="26">
    <source>
        <dbReference type="SAM" id="SignalP"/>
    </source>
</evidence>
<evidence type="ECO:0000256" key="19">
    <source>
        <dbReference type="ARBA" id="ARBA00023180"/>
    </source>
</evidence>
<dbReference type="GO" id="GO:0008013">
    <property type="term" value="F:beta-catenin binding"/>
    <property type="evidence" value="ECO:0007669"/>
    <property type="project" value="TreeGrafter"/>
</dbReference>
<dbReference type="Pfam" id="PF00028">
    <property type="entry name" value="Cadherin"/>
    <property type="match status" value="5"/>
</dbReference>
<proteinExistence type="evidence at transcript level"/>
<dbReference type="GO" id="GO:0005768">
    <property type="term" value="C:endosome"/>
    <property type="evidence" value="ECO:0007669"/>
    <property type="project" value="UniProtKB-SubCell"/>
</dbReference>
<dbReference type="FunFam" id="2.60.40.60:FF:000027">
    <property type="entry name" value="Cadherin 2"/>
    <property type="match status" value="1"/>
</dbReference>
<dbReference type="GO" id="GO:0007156">
    <property type="term" value="P:homophilic cell adhesion via plasma membrane adhesion molecules"/>
    <property type="evidence" value="ECO:0007669"/>
    <property type="project" value="InterPro"/>
</dbReference>
<evidence type="ECO:0000256" key="4">
    <source>
        <dbReference type="ARBA" id="ARBA00004536"/>
    </source>
</evidence>
<evidence type="ECO:0000256" key="14">
    <source>
        <dbReference type="ARBA" id="ARBA00022889"/>
    </source>
</evidence>
<dbReference type="GO" id="GO:0044331">
    <property type="term" value="P:cell-cell adhesion mediated by cadherin"/>
    <property type="evidence" value="ECO:0007669"/>
    <property type="project" value="TreeGrafter"/>
</dbReference>
<dbReference type="PROSITE" id="PS50268">
    <property type="entry name" value="CADHERIN_2"/>
    <property type="match status" value="5"/>
</dbReference>
<keyword evidence="7" id="KW-0963">Cytoplasm</keyword>
<keyword evidence="14 22" id="KW-0130">Cell adhesion</keyword>
<dbReference type="GO" id="GO:0005509">
    <property type="term" value="F:calcium ion binding"/>
    <property type="evidence" value="ECO:0007669"/>
    <property type="project" value="UniProtKB-UniRule"/>
</dbReference>
<evidence type="ECO:0000256" key="11">
    <source>
        <dbReference type="ARBA" id="ARBA00022737"/>
    </source>
</evidence>
<keyword evidence="16 25" id="KW-1133">Transmembrane helix</keyword>
<dbReference type="FunFam" id="2.60.40.60:FF:000019">
    <property type="entry name" value="Cadherin 2"/>
    <property type="match status" value="1"/>
</dbReference>
<keyword evidence="19" id="KW-0325">Glycoprotein</keyword>
<evidence type="ECO:0000256" key="25">
    <source>
        <dbReference type="SAM" id="Phobius"/>
    </source>
</evidence>
<dbReference type="FunFam" id="2.60.40.60:FF:000011">
    <property type="entry name" value="Cadherin 1"/>
    <property type="match status" value="1"/>
</dbReference>
<dbReference type="GO" id="GO:0034332">
    <property type="term" value="P:adherens junction organization"/>
    <property type="evidence" value="ECO:0007669"/>
    <property type="project" value="TreeGrafter"/>
</dbReference>
<dbReference type="InterPro" id="IPR015919">
    <property type="entry name" value="Cadherin-like_sf"/>
</dbReference>
<evidence type="ECO:0000256" key="7">
    <source>
        <dbReference type="ARBA" id="ARBA00022490"/>
    </source>
</evidence>
<evidence type="ECO:0000256" key="20">
    <source>
        <dbReference type="ARBA" id="ARBA00023893"/>
    </source>
</evidence>
<keyword evidence="9" id="KW-0479">Metal-binding</keyword>
<dbReference type="Gene3D" id="2.60.40.60">
    <property type="entry name" value="Cadherins"/>
    <property type="match status" value="6"/>
</dbReference>
<keyword evidence="17" id="KW-0333">Golgi apparatus</keyword>
<dbReference type="InterPro" id="IPR039808">
    <property type="entry name" value="Cadherin"/>
</dbReference>
<evidence type="ECO:0000256" key="13">
    <source>
        <dbReference type="ARBA" id="ARBA00022837"/>
    </source>
</evidence>
<dbReference type="InterPro" id="IPR020894">
    <property type="entry name" value="Cadherin_CS"/>
</dbReference>
<evidence type="ECO:0000256" key="6">
    <source>
        <dbReference type="ARBA" id="ARBA00022475"/>
    </source>
</evidence>
<evidence type="ECO:0000256" key="10">
    <source>
        <dbReference type="ARBA" id="ARBA00022729"/>
    </source>
</evidence>
<evidence type="ECO:0000256" key="17">
    <source>
        <dbReference type="ARBA" id="ARBA00023034"/>
    </source>
</evidence>
<dbReference type="Pfam" id="PF08758">
    <property type="entry name" value="Cadherin_pro"/>
    <property type="match status" value="1"/>
</dbReference>
<evidence type="ECO:0000256" key="18">
    <source>
        <dbReference type="ARBA" id="ARBA00023136"/>
    </source>
</evidence>
<evidence type="ECO:0000256" key="16">
    <source>
        <dbReference type="ARBA" id="ARBA00022989"/>
    </source>
</evidence>
<dbReference type="OrthoDB" id="6079678at2759"/>
<dbReference type="GeneID" id="103175998"/>
<dbReference type="PANTHER" id="PTHR24027">
    <property type="entry name" value="CADHERIN-23"/>
    <property type="match status" value="1"/>
</dbReference>
<dbReference type="GO" id="GO:0005912">
    <property type="term" value="C:adherens junction"/>
    <property type="evidence" value="ECO:0007669"/>
    <property type="project" value="UniProtKB-SubCell"/>
</dbReference>
<feature type="transmembrane region" description="Helical" evidence="25">
    <location>
        <begin position="697"/>
        <end position="723"/>
    </location>
</feature>
<feature type="region of interest" description="Disordered" evidence="24">
    <location>
        <begin position="831"/>
        <end position="852"/>
    </location>
</feature>
<keyword evidence="8 22" id="KW-0812">Transmembrane</keyword>
<dbReference type="GO" id="GO:0016477">
    <property type="term" value="P:cell migration"/>
    <property type="evidence" value="ECO:0007669"/>
    <property type="project" value="TreeGrafter"/>
</dbReference>
<dbReference type="AlphaFoldDB" id="V9K8P8"/>
<feature type="compositionally biased region" description="Polar residues" evidence="24">
    <location>
        <begin position="835"/>
        <end position="845"/>
    </location>
</feature>
<protein>
    <recommendedName>
        <fullName evidence="20">Cadherin-1</fullName>
    </recommendedName>
</protein>
<keyword evidence="13 21" id="KW-0106">Calcium</keyword>
<evidence type="ECO:0000256" key="2">
    <source>
        <dbReference type="ARBA" id="ARBA00004251"/>
    </source>
</evidence>
<evidence type="ECO:0000256" key="23">
    <source>
        <dbReference type="RuleBase" id="RU004357"/>
    </source>
</evidence>
<feature type="signal peptide" evidence="26">
    <location>
        <begin position="1"/>
        <end position="20"/>
    </location>
</feature>
<dbReference type="InterPro" id="IPR027397">
    <property type="entry name" value="Catenin-bd_sf"/>
</dbReference>
<dbReference type="EMBL" id="JW861468">
    <property type="protein sequence ID" value="AFO93985.1"/>
    <property type="molecule type" value="mRNA"/>
</dbReference>
<feature type="domain" description="Cadherin" evidence="27">
    <location>
        <begin position="482"/>
        <end position="594"/>
    </location>
</feature>
<sequence>MSSFTLLHLGVLVLLAQVLSGECEKRCRSGFSQNLYRFKASSGQLTPGQVVGKVHFVDCNERELVFHADDSHFQLRFDGRVYVKNLLKLHSHKKFIITARDGVGKEWNATVKVLFHKTQKKKEPTDELDKLILWAPHRPNSLLRRQKREWVIPPIKHSENERGPFPQKLVQIKSNRDKETTIIYKLTGQGADQPPIGVFSIDKFTGWLSAHQPLDREQVAQYRLIPHAIDTATGEEAEDPMELVINVIDQNDNKPEFTDSTFYGSVMEGAASGTSFMNVSATDKDDPNSLNSLIVYSIVEQQPPIPRNFMFAISKSTGLISLSFPELDREKVDKYILVIQAADMEGDGLHTTATAIVTVLDQNDNAPQFLVKTSNAIAPENTVDYEVVRLSVDDNDLPHTPAWRAKYSIVDGNSGKQFSMETDLETNEGIVKIVQPLDFERKKQHVVVIQVENEEKLFFTSPLSSATVTITVKDVNEAPEFDPVEKKVKHPENLPVGATVTTYNARDPDVEQDQTIRYRMGSNPGNWLAIDSVTGVITVDNNLDRESDFVQNSIYTATILASDNGSPSATGTGTLLLELEDINDNGPVVDAPVYELCNKNPEPMNVTIIDKDIPPNTYPYYVEAVHGAEKNWTVEKVDENHLMIRLNKELEAGSYEVSLKVTDSGHPSISQVTGLAVKVCNCRSDGTCEPGYRAAVIGYPVIFAILGSILALLLLVLLLLLFLKKRKRTPKEPLLLEEDIRDSVYHYDEEGGGEEDQDFDLSQLHRGLDAKHEIVRNDVVPTFMPAPRYLPRPANPDEIGNFIDENLKAADTDPTAPPYDTLLVFDHEGEGSEAGSLSTINSGSNSDEDQDFDYVKDWGGRFKKIADMYGGEEE</sequence>
<dbReference type="GO" id="GO:0016342">
    <property type="term" value="C:catenin complex"/>
    <property type="evidence" value="ECO:0007669"/>
    <property type="project" value="TreeGrafter"/>
</dbReference>
<keyword evidence="15" id="KW-0965">Cell junction</keyword>
<dbReference type="InterPro" id="IPR002126">
    <property type="entry name" value="Cadherin-like_dom"/>
</dbReference>
<dbReference type="FunFam" id="2.60.40.60:FF:000022">
    <property type="entry name" value="Cadherin 2"/>
    <property type="match status" value="1"/>
</dbReference>
<comment type="function">
    <text evidence="23">Cadherins are calcium-dependent cell adhesion proteins.</text>
</comment>
<keyword evidence="10 26" id="KW-0732">Signal</keyword>
<evidence type="ECO:0000259" key="27">
    <source>
        <dbReference type="PROSITE" id="PS50268"/>
    </source>
</evidence>
<dbReference type="KEGG" id="cmk:103175998"/>
<dbReference type="PANTHER" id="PTHR24027:SF319">
    <property type="entry name" value="CADHERIN-1"/>
    <property type="match status" value="1"/>
</dbReference>
<dbReference type="RefSeq" id="XP_042196179.1">
    <property type="nucleotide sequence ID" value="XM_042340245.1"/>
</dbReference>